<comment type="caution">
    <text evidence="2">The sequence shown here is derived from an EMBL/GenBank/DDBJ whole genome shotgun (WGS) entry which is preliminary data.</text>
</comment>
<evidence type="ECO:0000313" key="2">
    <source>
        <dbReference type="EMBL" id="NBI05783.1"/>
    </source>
</evidence>
<organism evidence="2 3">
    <name type="scientific">Senegalia massiliensis</name>
    <dbReference type="NCBI Taxonomy" id="1720316"/>
    <lineage>
        <taxon>Bacteria</taxon>
        <taxon>Bacillati</taxon>
        <taxon>Bacillota</taxon>
        <taxon>Clostridia</taxon>
        <taxon>Eubacteriales</taxon>
        <taxon>Clostridiaceae</taxon>
        <taxon>Senegalia</taxon>
    </lineage>
</organism>
<evidence type="ECO:0000313" key="3">
    <source>
        <dbReference type="Proteomes" id="UP000467132"/>
    </source>
</evidence>
<feature type="domain" description="DUF3797" evidence="1">
    <location>
        <begin position="10"/>
        <end position="45"/>
    </location>
</feature>
<name>A0A845QZJ5_9CLOT</name>
<dbReference type="InterPro" id="IPR024256">
    <property type="entry name" value="DUF3797"/>
</dbReference>
<reference evidence="2 3" key="1">
    <citation type="submission" date="2018-08" db="EMBL/GenBank/DDBJ databases">
        <title>Murine metabolic-syndrome-specific gut microbial biobank.</title>
        <authorList>
            <person name="Liu C."/>
        </authorList>
    </citation>
    <scope>NUCLEOTIDE SEQUENCE [LARGE SCALE GENOMIC DNA]</scope>
    <source>
        <strain evidence="2 3">583</strain>
    </source>
</reference>
<accession>A0A845QZJ5</accession>
<keyword evidence="3" id="KW-1185">Reference proteome</keyword>
<sequence>MFLKNVNLMKYAICPECHNPNIRNGEGGIIIDKTYIRYCKCGFKVTVDEEGNEIIERTNISQLDKKVNEDETLRDFIKNSQKDFYNQELSDKQINSLDEIELTELVDHLDYLWGK</sequence>
<dbReference type="Proteomes" id="UP000467132">
    <property type="component" value="Unassembled WGS sequence"/>
</dbReference>
<protein>
    <submittedName>
        <fullName evidence="2">DUF3797 domain-containing protein</fullName>
    </submittedName>
</protein>
<gene>
    <name evidence="2" type="ORF">D3Z33_02800</name>
</gene>
<dbReference type="Pfam" id="PF12677">
    <property type="entry name" value="DUF3797"/>
    <property type="match status" value="1"/>
</dbReference>
<dbReference type="AlphaFoldDB" id="A0A845QZJ5"/>
<dbReference type="RefSeq" id="WP_160196271.1">
    <property type="nucleotide sequence ID" value="NZ_QXXA01000004.1"/>
</dbReference>
<dbReference type="EMBL" id="QXXA01000004">
    <property type="protein sequence ID" value="NBI05783.1"/>
    <property type="molecule type" value="Genomic_DNA"/>
</dbReference>
<dbReference type="OrthoDB" id="2658806at2"/>
<proteinExistence type="predicted"/>
<evidence type="ECO:0000259" key="1">
    <source>
        <dbReference type="Pfam" id="PF12677"/>
    </source>
</evidence>